<evidence type="ECO:0000313" key="1">
    <source>
        <dbReference type="EMBL" id="TAJ43324.1"/>
    </source>
</evidence>
<dbReference type="AlphaFoldDB" id="A0A483CLI0"/>
<organism evidence="1 2">
    <name type="scientific">Methanofollis fontis</name>
    <dbReference type="NCBI Taxonomy" id="2052832"/>
    <lineage>
        <taxon>Archaea</taxon>
        <taxon>Methanobacteriati</taxon>
        <taxon>Methanobacteriota</taxon>
        <taxon>Stenosarchaea group</taxon>
        <taxon>Methanomicrobia</taxon>
        <taxon>Methanomicrobiales</taxon>
        <taxon>Methanomicrobiaceae</taxon>
        <taxon>Methanofollis</taxon>
    </lineage>
</organism>
<dbReference type="Proteomes" id="UP000292580">
    <property type="component" value="Unassembled WGS sequence"/>
</dbReference>
<dbReference type="RefSeq" id="WP_130647672.1">
    <property type="nucleotide sequence ID" value="NZ_PGCL01000008.1"/>
</dbReference>
<name>A0A483CLI0_9EURY</name>
<dbReference type="InterPro" id="IPR016031">
    <property type="entry name" value="Trp_RNA-bd_attenuator-like_dom"/>
</dbReference>
<dbReference type="OrthoDB" id="7592at2157"/>
<dbReference type="PANTHER" id="PTHR43657:SF1">
    <property type="entry name" value="ALTERED INHERITANCE OF MITOCHONDRIA PROTEIN 24, MITOCHONDRIAL"/>
    <property type="match status" value="1"/>
</dbReference>
<dbReference type="Pfam" id="PF01987">
    <property type="entry name" value="AIM24"/>
    <property type="match status" value="1"/>
</dbReference>
<gene>
    <name evidence="1" type="ORF">CUJ86_11250</name>
</gene>
<dbReference type="InterPro" id="IPR036983">
    <property type="entry name" value="AIM24_sf"/>
</dbReference>
<sequence length="237" mass="24924">MKHEIIGDNLQMVKLSLDQGERINAEAGAMVNMSGNMQMDSHMKGGLLGGLKRVLTSESLFLTEFTPQGGSGFVSFAGNVPGRIFPVDVTKGEFIAQKDAYLCSEEGVHLDIAFTKKIRSGFFGGEGFILQRLSGSGTTFLHCCGDIIEMDLAPGEVVRVETGLVVGFEAGVDYSIQLAGGVKTVFFGGEGLFLTTLTGPGKVILQSMDVAKLASSLIPFLPHDTSGGGAGGINIKI</sequence>
<dbReference type="InterPro" id="IPR002838">
    <property type="entry name" value="AIM24"/>
</dbReference>
<evidence type="ECO:0000313" key="2">
    <source>
        <dbReference type="Proteomes" id="UP000292580"/>
    </source>
</evidence>
<dbReference type="EMBL" id="PGCL01000008">
    <property type="protein sequence ID" value="TAJ43324.1"/>
    <property type="molecule type" value="Genomic_DNA"/>
</dbReference>
<dbReference type="SUPFAM" id="SSF51219">
    <property type="entry name" value="TRAP-like"/>
    <property type="match status" value="1"/>
</dbReference>
<proteinExistence type="predicted"/>
<dbReference type="PANTHER" id="PTHR43657">
    <property type="entry name" value="TRYPTOPHAN RNA-BINDING ATTENUATOR PROTEIN-LIKE PROTEIN"/>
    <property type="match status" value="1"/>
</dbReference>
<accession>A0A483CLI0</accession>
<protein>
    <submittedName>
        <fullName evidence="1">TIGR00266 family protein</fullName>
    </submittedName>
</protein>
<dbReference type="Gene3D" id="3.60.160.10">
    <property type="entry name" value="Mitochondrial biogenesis AIM24"/>
    <property type="match status" value="1"/>
</dbReference>
<keyword evidence="2" id="KW-1185">Reference proteome</keyword>
<comment type="caution">
    <text evidence="1">The sequence shown here is derived from an EMBL/GenBank/DDBJ whole genome shotgun (WGS) entry which is preliminary data.</text>
</comment>
<reference evidence="1 2" key="1">
    <citation type="submission" date="2017-11" db="EMBL/GenBank/DDBJ databases">
        <title>Isolation and Characterization of Methanofollis Species from Methane Seep Offshore SW Taiwan.</title>
        <authorList>
            <person name="Teng N.-H."/>
            <person name="Lai M.-C."/>
            <person name="Chen S.-C."/>
        </authorList>
    </citation>
    <scope>NUCLEOTIDE SEQUENCE [LARGE SCALE GENOMIC DNA]</scope>
    <source>
        <strain evidence="1 2">FWC-SCC2</strain>
    </source>
</reference>
<dbReference type="NCBIfam" id="TIGR00266">
    <property type="entry name" value="TIGR00266 family protein"/>
    <property type="match status" value="1"/>
</dbReference>